<keyword evidence="7" id="KW-0325">Glycoprotein</keyword>
<reference evidence="10 11" key="1">
    <citation type="journal article" date="2023" name="J. Hered.">
        <title>Chromosome-level genome of the wood stork (Mycteria americana) provides insight into avian chromosome evolution.</title>
        <authorList>
            <person name="Flamio R. Jr."/>
            <person name="Ramstad K.M."/>
        </authorList>
    </citation>
    <scope>NUCLEOTIDE SEQUENCE [LARGE SCALE GENOMIC DNA]</scope>
    <source>
        <strain evidence="10">JAX WOST 10</strain>
    </source>
</reference>
<organism evidence="10 11">
    <name type="scientific">Mycteria americana</name>
    <name type="common">Wood stork</name>
    <dbReference type="NCBI Taxonomy" id="33587"/>
    <lineage>
        <taxon>Eukaryota</taxon>
        <taxon>Metazoa</taxon>
        <taxon>Chordata</taxon>
        <taxon>Craniata</taxon>
        <taxon>Vertebrata</taxon>
        <taxon>Euteleostomi</taxon>
        <taxon>Archelosauria</taxon>
        <taxon>Archosauria</taxon>
        <taxon>Dinosauria</taxon>
        <taxon>Saurischia</taxon>
        <taxon>Theropoda</taxon>
        <taxon>Coelurosauria</taxon>
        <taxon>Aves</taxon>
        <taxon>Neognathae</taxon>
        <taxon>Neoaves</taxon>
        <taxon>Aequornithes</taxon>
        <taxon>Ciconiiformes</taxon>
        <taxon>Ciconiidae</taxon>
        <taxon>Mycteria</taxon>
    </lineage>
</organism>
<evidence type="ECO:0000313" key="11">
    <source>
        <dbReference type="Proteomes" id="UP001333110"/>
    </source>
</evidence>
<comment type="subcellular location">
    <subcellularLocation>
        <location evidence="1">Secreted</location>
    </subcellularLocation>
</comment>
<dbReference type="PANTHER" id="PTHR47333:SF5">
    <property type="entry name" value="FIBRILLIN-3"/>
    <property type="match status" value="1"/>
</dbReference>
<dbReference type="PROSITE" id="PS50026">
    <property type="entry name" value="EGF_3"/>
    <property type="match status" value="4"/>
</dbReference>
<name>A0AAN7N295_MYCAM</name>
<dbReference type="Gene3D" id="2.10.25.10">
    <property type="entry name" value="Laminin"/>
    <property type="match status" value="4"/>
</dbReference>
<dbReference type="InterPro" id="IPR000742">
    <property type="entry name" value="EGF"/>
</dbReference>
<sequence length="478" mass="53648">MQRYRLGEEWLESCRAEKDLGVLVDSRLNMSQQCAQVAKKANGVLACIKNSVASRTREVIVPLYSALVRPHLQYCVQFWAPHYKRDIEVLEHVQRRATKLVKGLEQKSDEERLRELGLFSLEKRRLRGDLIALYKYLKGDLDECSQSPKPCNFICKNSEGSYQCSCPRGYILQEDGKTCKDNNECGSQPSLCGSKGICQNTPGSFTCECQRGFSLDSTGLNCEDENECSNPNACGSASCYNTLGSYKCACPSGFSYDQFSSACHDVNECSSTKNPCNYGCSNTEGGYLCGCPPGYYRVGQGHCVSGMGFNKGQYLPLDGDADEENALSPEACYECKINGYSKKDNRKKRSANDTVEQISLESLDMDSPLKMRVNISRLDNKEHILELMPAIEPLTNHVRYIISHGNDDGIFRIHQRDGLSYLHTVKKKSVPGTHTLEITSIPLYKKKELKKLEDSNEDNYLLGELGEALRMRLRIDLY</sequence>
<dbReference type="Pfam" id="PF12662">
    <property type="entry name" value="cEGF"/>
    <property type="match status" value="2"/>
</dbReference>
<keyword evidence="11" id="KW-1185">Reference proteome</keyword>
<keyword evidence="2" id="KW-0964">Secreted</keyword>
<dbReference type="AlphaFoldDB" id="A0AAN7N295"/>
<dbReference type="SUPFAM" id="SSF57184">
    <property type="entry name" value="Growth factor receptor domain"/>
    <property type="match status" value="1"/>
</dbReference>
<dbReference type="InterPro" id="IPR052080">
    <property type="entry name" value="vWF_C/EGF_Fibrillin"/>
</dbReference>
<evidence type="ECO:0000256" key="3">
    <source>
        <dbReference type="ARBA" id="ARBA00022536"/>
    </source>
</evidence>
<proteinExistence type="predicted"/>
<dbReference type="InterPro" id="IPR009030">
    <property type="entry name" value="Growth_fac_rcpt_cys_sf"/>
</dbReference>
<dbReference type="PROSITE" id="PS00010">
    <property type="entry name" value="ASX_HYDROXYL"/>
    <property type="match status" value="4"/>
</dbReference>
<dbReference type="InterPro" id="IPR000152">
    <property type="entry name" value="EGF-type_Asp/Asn_hydroxyl_site"/>
</dbReference>
<feature type="domain" description="EGF-like" evidence="9">
    <location>
        <begin position="181"/>
        <end position="223"/>
    </location>
</feature>
<protein>
    <recommendedName>
        <fullName evidence="9">EGF-like domain-containing protein</fullName>
    </recommendedName>
</protein>
<keyword evidence="6" id="KW-1015">Disulfide bond</keyword>
<dbReference type="InterPro" id="IPR001881">
    <property type="entry name" value="EGF-like_Ca-bd_dom"/>
</dbReference>
<evidence type="ECO:0000313" key="10">
    <source>
        <dbReference type="EMBL" id="KAK4816341.1"/>
    </source>
</evidence>
<comment type="caution">
    <text evidence="10">The sequence shown here is derived from an EMBL/GenBank/DDBJ whole genome shotgun (WGS) entry which is preliminary data.</text>
</comment>
<evidence type="ECO:0000256" key="7">
    <source>
        <dbReference type="ARBA" id="ARBA00023180"/>
    </source>
</evidence>
<dbReference type="FunFam" id="2.10.25.10:FF:000023">
    <property type="entry name" value="Fibrillin 2"/>
    <property type="match status" value="1"/>
</dbReference>
<dbReference type="Pfam" id="PF07645">
    <property type="entry name" value="EGF_CA"/>
    <property type="match status" value="1"/>
</dbReference>
<dbReference type="InterPro" id="IPR018097">
    <property type="entry name" value="EGF_Ca-bd_CS"/>
</dbReference>
<dbReference type="GO" id="GO:0005576">
    <property type="term" value="C:extracellular region"/>
    <property type="evidence" value="ECO:0007669"/>
    <property type="project" value="UniProtKB-SubCell"/>
</dbReference>
<dbReference type="SMART" id="SM00181">
    <property type="entry name" value="EGF"/>
    <property type="match status" value="4"/>
</dbReference>
<feature type="domain" description="EGF-like" evidence="9">
    <location>
        <begin position="265"/>
        <end position="304"/>
    </location>
</feature>
<dbReference type="FunFam" id="2.10.25.10:FF:000003">
    <property type="entry name" value="fibrillin-1 isoform X1"/>
    <property type="match status" value="1"/>
</dbReference>
<keyword evidence="4" id="KW-0732">Signal</keyword>
<dbReference type="GO" id="GO:0005509">
    <property type="term" value="F:calcium ion binding"/>
    <property type="evidence" value="ECO:0007669"/>
    <property type="project" value="InterPro"/>
</dbReference>
<evidence type="ECO:0000256" key="1">
    <source>
        <dbReference type="ARBA" id="ARBA00004613"/>
    </source>
</evidence>
<gene>
    <name evidence="10" type="ORF">QYF61_015655</name>
</gene>
<dbReference type="PANTHER" id="PTHR47333">
    <property type="entry name" value="VON WILLEBRAND FACTOR C AND EGF DOMAIN-CONTAINING PROTEIN"/>
    <property type="match status" value="1"/>
</dbReference>
<dbReference type="FunFam" id="2.10.25.10:FF:000087">
    <property type="entry name" value="Fibrillin 2"/>
    <property type="match status" value="1"/>
</dbReference>
<dbReference type="SMART" id="SM00179">
    <property type="entry name" value="EGF_CA"/>
    <property type="match status" value="4"/>
</dbReference>
<feature type="domain" description="EGF-like" evidence="9">
    <location>
        <begin position="224"/>
        <end position="260"/>
    </location>
</feature>
<dbReference type="InterPro" id="IPR049883">
    <property type="entry name" value="NOTCH1_EGF-like"/>
</dbReference>
<dbReference type="FunFam" id="2.10.25.10:FF:000010">
    <property type="entry name" value="Pro-epidermal growth factor"/>
    <property type="match status" value="1"/>
</dbReference>
<keyword evidence="3 8" id="KW-0245">EGF-like domain</keyword>
<feature type="domain" description="EGF-like" evidence="9">
    <location>
        <begin position="140"/>
        <end position="180"/>
    </location>
</feature>
<dbReference type="PROSITE" id="PS01186">
    <property type="entry name" value="EGF_2"/>
    <property type="match status" value="3"/>
</dbReference>
<dbReference type="EMBL" id="JAUNZN010000009">
    <property type="protein sequence ID" value="KAK4816341.1"/>
    <property type="molecule type" value="Genomic_DNA"/>
</dbReference>
<evidence type="ECO:0000259" key="9">
    <source>
        <dbReference type="PROSITE" id="PS50026"/>
    </source>
</evidence>
<dbReference type="SUPFAM" id="SSF57196">
    <property type="entry name" value="EGF/Laminin"/>
    <property type="match status" value="1"/>
</dbReference>
<keyword evidence="5" id="KW-0677">Repeat</keyword>
<dbReference type="Proteomes" id="UP001333110">
    <property type="component" value="Unassembled WGS sequence"/>
</dbReference>
<dbReference type="InterPro" id="IPR026823">
    <property type="entry name" value="cEGF"/>
</dbReference>
<dbReference type="PROSITE" id="PS01187">
    <property type="entry name" value="EGF_CA"/>
    <property type="match status" value="2"/>
</dbReference>
<accession>A0AAN7N295</accession>
<evidence type="ECO:0000256" key="2">
    <source>
        <dbReference type="ARBA" id="ARBA00022525"/>
    </source>
</evidence>
<comment type="caution">
    <text evidence="8">Lacks conserved residue(s) required for the propagation of feature annotation.</text>
</comment>
<evidence type="ECO:0000256" key="5">
    <source>
        <dbReference type="ARBA" id="ARBA00022737"/>
    </source>
</evidence>
<evidence type="ECO:0000256" key="4">
    <source>
        <dbReference type="ARBA" id="ARBA00022729"/>
    </source>
</evidence>
<dbReference type="CDD" id="cd00054">
    <property type="entry name" value="EGF_CA"/>
    <property type="match status" value="4"/>
</dbReference>
<evidence type="ECO:0000256" key="6">
    <source>
        <dbReference type="ARBA" id="ARBA00023157"/>
    </source>
</evidence>
<evidence type="ECO:0000256" key="8">
    <source>
        <dbReference type="PROSITE-ProRule" id="PRU00076"/>
    </source>
</evidence>
<dbReference type="PRINTS" id="PR01345">
    <property type="entry name" value="CERVTRCPTASE"/>
</dbReference>